<evidence type="ECO:0000313" key="3">
    <source>
        <dbReference type="Proteomes" id="UP001330016"/>
    </source>
</evidence>
<protein>
    <submittedName>
        <fullName evidence="2">Uncharacterized protein</fullName>
    </submittedName>
</protein>
<accession>A0ABU7T3P7</accession>
<evidence type="ECO:0000313" key="2">
    <source>
        <dbReference type="EMBL" id="MEE6717236.1"/>
    </source>
</evidence>
<keyword evidence="3" id="KW-1185">Reference proteome</keyword>
<dbReference type="EMBL" id="JAQSGK010000098">
    <property type="protein sequence ID" value="MEE6717236.1"/>
    <property type="molecule type" value="Genomic_DNA"/>
</dbReference>
<proteinExistence type="predicted"/>
<dbReference type="RefSeq" id="WP_331244646.1">
    <property type="nucleotide sequence ID" value="NZ_JAQSGJ010000098.1"/>
</dbReference>
<organism evidence="2 3">
    <name type="scientific">Schleiferilactobacillus harbinensis</name>
    <dbReference type="NCBI Taxonomy" id="304207"/>
    <lineage>
        <taxon>Bacteria</taxon>
        <taxon>Bacillati</taxon>
        <taxon>Bacillota</taxon>
        <taxon>Bacilli</taxon>
        <taxon>Lactobacillales</taxon>
        <taxon>Lactobacillaceae</taxon>
        <taxon>Schleiferilactobacillus</taxon>
    </lineage>
</organism>
<keyword evidence="1" id="KW-0812">Transmembrane</keyword>
<dbReference type="Proteomes" id="UP001330016">
    <property type="component" value="Unassembled WGS sequence"/>
</dbReference>
<feature type="transmembrane region" description="Helical" evidence="1">
    <location>
        <begin position="5"/>
        <end position="24"/>
    </location>
</feature>
<evidence type="ECO:0000256" key="1">
    <source>
        <dbReference type="SAM" id="Phobius"/>
    </source>
</evidence>
<gene>
    <name evidence="2" type="ORF">PS435_15465</name>
</gene>
<reference evidence="2 3" key="1">
    <citation type="submission" date="2023-02" db="EMBL/GenBank/DDBJ databases">
        <title>The predominant lactic acid bacteria and yeasts involved in the spontaneous fermentation of millet during the production of the traditional porridge Hausa koko in Ghana.</title>
        <authorList>
            <person name="Atter A."/>
            <person name="Diaz M."/>
        </authorList>
    </citation>
    <scope>NUCLEOTIDE SEQUENCE [LARGE SCALE GENOMIC DNA]</scope>
    <source>
        <strain evidence="2 3">FI11640</strain>
    </source>
</reference>
<keyword evidence="1" id="KW-0472">Membrane</keyword>
<name>A0ABU7T3P7_9LACO</name>
<comment type="caution">
    <text evidence="2">The sequence shown here is derived from an EMBL/GenBank/DDBJ whole genome shotgun (WGS) entry which is preliminary data.</text>
</comment>
<sequence>MSVVAAIATITTVLGALIGLVIVATRLTKALTKLCFAVSALVAALRVFRKK</sequence>
<keyword evidence="1" id="KW-1133">Transmembrane helix</keyword>